<feature type="signal peptide" evidence="3">
    <location>
        <begin position="1"/>
        <end position="28"/>
    </location>
</feature>
<proteinExistence type="predicted"/>
<dbReference type="EMBL" id="KZ993349">
    <property type="protein sequence ID" value="RKP04954.1"/>
    <property type="molecule type" value="Genomic_DNA"/>
</dbReference>
<dbReference type="AlphaFoldDB" id="A0A4P9XH19"/>
<evidence type="ECO:0000259" key="4">
    <source>
        <dbReference type="Pfam" id="PF01764"/>
    </source>
</evidence>
<evidence type="ECO:0000256" key="2">
    <source>
        <dbReference type="ARBA" id="ARBA00022801"/>
    </source>
</evidence>
<accession>A0A4P9XH19</accession>
<reference evidence="6" key="1">
    <citation type="journal article" date="2018" name="Nat. Microbiol.">
        <title>Leveraging single-cell genomics to expand the fungal tree of life.</title>
        <authorList>
            <person name="Ahrendt S.R."/>
            <person name="Quandt C.A."/>
            <person name="Ciobanu D."/>
            <person name="Clum A."/>
            <person name="Salamov A."/>
            <person name="Andreopoulos B."/>
            <person name="Cheng J.F."/>
            <person name="Woyke T."/>
            <person name="Pelin A."/>
            <person name="Henrissat B."/>
            <person name="Reynolds N.K."/>
            <person name="Benny G.L."/>
            <person name="Smith M.E."/>
            <person name="James T.Y."/>
            <person name="Grigoriev I.V."/>
        </authorList>
    </citation>
    <scope>NUCLEOTIDE SEQUENCE [LARGE SCALE GENOMIC DNA]</scope>
    <source>
        <strain evidence="6">RSA 1356</strain>
    </source>
</reference>
<dbReference type="InterPro" id="IPR029058">
    <property type="entry name" value="AB_hydrolase_fold"/>
</dbReference>
<dbReference type="SUPFAM" id="SSF53474">
    <property type="entry name" value="alpha/beta-Hydrolases"/>
    <property type="match status" value="1"/>
</dbReference>
<gene>
    <name evidence="5" type="ORF">THASP1DRAFT_33222</name>
</gene>
<name>A0A4P9XH19_9FUNG</name>
<dbReference type="GO" id="GO:0006629">
    <property type="term" value="P:lipid metabolic process"/>
    <property type="evidence" value="ECO:0007669"/>
    <property type="project" value="InterPro"/>
</dbReference>
<dbReference type="CDD" id="cd00519">
    <property type="entry name" value="Lipase_3"/>
    <property type="match status" value="1"/>
</dbReference>
<evidence type="ECO:0000313" key="5">
    <source>
        <dbReference type="EMBL" id="RKP04954.1"/>
    </source>
</evidence>
<protein>
    <submittedName>
        <fullName evidence="5">Alpha/Beta hydrolase protein</fullName>
    </submittedName>
</protein>
<feature type="chain" id="PRO_5020563996" evidence="3">
    <location>
        <begin position="29"/>
        <end position="260"/>
    </location>
</feature>
<evidence type="ECO:0000256" key="3">
    <source>
        <dbReference type="SAM" id="SignalP"/>
    </source>
</evidence>
<evidence type="ECO:0000313" key="6">
    <source>
        <dbReference type="Proteomes" id="UP000271241"/>
    </source>
</evidence>
<keyword evidence="1 3" id="KW-0732">Signal</keyword>
<keyword evidence="2 5" id="KW-0378">Hydrolase</keyword>
<dbReference type="InterPro" id="IPR051299">
    <property type="entry name" value="AB_hydrolase_lip/est"/>
</dbReference>
<feature type="domain" description="Fungal lipase-type" evidence="4">
    <location>
        <begin position="169"/>
        <end position="257"/>
    </location>
</feature>
<keyword evidence="6" id="KW-1185">Reference proteome</keyword>
<feature type="non-terminal residue" evidence="5">
    <location>
        <position position="260"/>
    </location>
</feature>
<organism evidence="5 6">
    <name type="scientific">Thamnocephalis sphaerospora</name>
    <dbReference type="NCBI Taxonomy" id="78915"/>
    <lineage>
        <taxon>Eukaryota</taxon>
        <taxon>Fungi</taxon>
        <taxon>Fungi incertae sedis</taxon>
        <taxon>Zoopagomycota</taxon>
        <taxon>Zoopagomycotina</taxon>
        <taxon>Zoopagomycetes</taxon>
        <taxon>Zoopagales</taxon>
        <taxon>Sigmoideomycetaceae</taxon>
        <taxon>Thamnocephalis</taxon>
    </lineage>
</organism>
<dbReference type="PANTHER" id="PTHR46640:SF1">
    <property type="entry name" value="FUNGAL LIPASE-LIKE DOMAIN-CONTAINING PROTEIN-RELATED"/>
    <property type="match status" value="1"/>
</dbReference>
<dbReference type="Gene3D" id="3.40.50.1820">
    <property type="entry name" value="alpha/beta hydrolase"/>
    <property type="match status" value="1"/>
</dbReference>
<sequence length="260" mass="28561">MRSLLLRALPLLALLATPLSTHLTPVQASSPGDVIIDMRTNNVAVESVDQLGGVLNNNDMFSMVQNWLKLISLLPFTVPEDISAARKCDADDEKQSSVTKREPDDVMRVYAKFAAASYCMMNSMVRSWTCLGHCKGGTEGTEVVHLKSDWLTQIKYYIAVNHRLKSIILSVRGTLAPINVLIDFSWVPIDYTDFPGAKPGAMVHAGFLVASLWLSMAVRDQLFALAERYSDYTVDFTGHSLGGAITQLVALNFAARTPIP</sequence>
<dbReference type="PANTHER" id="PTHR46640">
    <property type="entry name" value="TRIACYLGLYCEROL LIPASE, PUTATIVE (AFU_ORTHOLOGUE AFUA_6G06510)-RELATED"/>
    <property type="match status" value="1"/>
</dbReference>
<dbReference type="Proteomes" id="UP000271241">
    <property type="component" value="Unassembled WGS sequence"/>
</dbReference>
<dbReference type="InterPro" id="IPR002921">
    <property type="entry name" value="Fungal_lipase-type"/>
</dbReference>
<dbReference type="GO" id="GO:0016787">
    <property type="term" value="F:hydrolase activity"/>
    <property type="evidence" value="ECO:0007669"/>
    <property type="project" value="UniProtKB-KW"/>
</dbReference>
<dbReference type="Pfam" id="PF01764">
    <property type="entry name" value="Lipase_3"/>
    <property type="match status" value="1"/>
</dbReference>
<dbReference type="OrthoDB" id="438440at2759"/>
<evidence type="ECO:0000256" key="1">
    <source>
        <dbReference type="ARBA" id="ARBA00022729"/>
    </source>
</evidence>